<feature type="transmembrane region" description="Helical" evidence="8">
    <location>
        <begin position="208"/>
        <end position="232"/>
    </location>
</feature>
<evidence type="ECO:0000256" key="8">
    <source>
        <dbReference type="SAM" id="Phobius"/>
    </source>
</evidence>
<keyword evidence="4 8" id="KW-1133">Transmembrane helix</keyword>
<dbReference type="GO" id="GO:0042773">
    <property type="term" value="P:ATP synthesis coupled electron transport"/>
    <property type="evidence" value="ECO:0007669"/>
    <property type="project" value="InterPro"/>
</dbReference>
<keyword evidence="2" id="KW-1003">Cell membrane</keyword>
<dbReference type="PRINTS" id="PR01437">
    <property type="entry name" value="NUOXDRDTASE4"/>
</dbReference>
<reference evidence="10 11" key="1">
    <citation type="journal article" date="2016" name="Nat. Commun.">
        <title>Thousands of microbial genomes shed light on interconnected biogeochemical processes in an aquifer system.</title>
        <authorList>
            <person name="Anantharaman K."/>
            <person name="Brown C.T."/>
            <person name="Hug L.A."/>
            <person name="Sharon I."/>
            <person name="Castelle C.J."/>
            <person name="Probst A.J."/>
            <person name="Thomas B.C."/>
            <person name="Singh A."/>
            <person name="Wilkins M.J."/>
            <person name="Karaoz U."/>
            <person name="Brodie E.L."/>
            <person name="Williams K.H."/>
            <person name="Hubbard S.S."/>
            <person name="Banfield J.F."/>
        </authorList>
    </citation>
    <scope>NUCLEOTIDE SEQUENCE [LARGE SCALE GENOMIC DNA]</scope>
</reference>
<evidence type="ECO:0000256" key="5">
    <source>
        <dbReference type="ARBA" id="ARBA00023002"/>
    </source>
</evidence>
<dbReference type="Pfam" id="PF00361">
    <property type="entry name" value="Proton_antipo_M"/>
    <property type="match status" value="1"/>
</dbReference>
<feature type="transmembrane region" description="Helical" evidence="8">
    <location>
        <begin position="244"/>
        <end position="263"/>
    </location>
</feature>
<feature type="transmembrane region" description="Helical" evidence="8">
    <location>
        <begin position="25"/>
        <end position="45"/>
    </location>
</feature>
<feature type="transmembrane region" description="Helical" evidence="8">
    <location>
        <begin position="377"/>
        <end position="403"/>
    </location>
</feature>
<protein>
    <recommendedName>
        <fullName evidence="9">NADH:quinone oxidoreductase/Mrp antiporter transmembrane domain-containing protein</fullName>
    </recommendedName>
</protein>
<dbReference type="PANTHER" id="PTHR42682">
    <property type="entry name" value="HYDROGENASE-4 COMPONENT F"/>
    <property type="match status" value="1"/>
</dbReference>
<feature type="transmembrane region" description="Helical" evidence="8">
    <location>
        <begin position="275"/>
        <end position="295"/>
    </location>
</feature>
<evidence type="ECO:0000256" key="1">
    <source>
        <dbReference type="ARBA" id="ARBA00004651"/>
    </source>
</evidence>
<dbReference type="GO" id="GO:0008137">
    <property type="term" value="F:NADH dehydrogenase (ubiquinone) activity"/>
    <property type="evidence" value="ECO:0007669"/>
    <property type="project" value="InterPro"/>
</dbReference>
<evidence type="ECO:0000256" key="2">
    <source>
        <dbReference type="ARBA" id="ARBA00022475"/>
    </source>
</evidence>
<evidence type="ECO:0000256" key="7">
    <source>
        <dbReference type="RuleBase" id="RU000320"/>
    </source>
</evidence>
<feature type="transmembrane region" description="Helical" evidence="8">
    <location>
        <begin position="409"/>
        <end position="428"/>
    </location>
</feature>
<feature type="domain" description="NADH:quinone oxidoreductase/Mrp antiporter transmembrane" evidence="9">
    <location>
        <begin position="122"/>
        <end position="418"/>
    </location>
</feature>
<feature type="transmembrane region" description="Helical" evidence="8">
    <location>
        <begin position="449"/>
        <end position="469"/>
    </location>
</feature>
<evidence type="ECO:0000313" key="10">
    <source>
        <dbReference type="EMBL" id="OGW96790.1"/>
    </source>
</evidence>
<evidence type="ECO:0000256" key="4">
    <source>
        <dbReference type="ARBA" id="ARBA00022989"/>
    </source>
</evidence>
<evidence type="ECO:0000256" key="3">
    <source>
        <dbReference type="ARBA" id="ARBA00022692"/>
    </source>
</evidence>
<dbReference type="GO" id="GO:0016491">
    <property type="term" value="F:oxidoreductase activity"/>
    <property type="evidence" value="ECO:0007669"/>
    <property type="project" value="UniProtKB-KW"/>
</dbReference>
<keyword evidence="6 8" id="KW-0472">Membrane</keyword>
<dbReference type="EMBL" id="MHFR01000048">
    <property type="protein sequence ID" value="OGW96790.1"/>
    <property type="molecule type" value="Genomic_DNA"/>
</dbReference>
<comment type="caution">
    <text evidence="10">The sequence shown here is derived from an EMBL/GenBank/DDBJ whole genome shotgun (WGS) entry which is preliminary data.</text>
</comment>
<dbReference type="InterPro" id="IPR052175">
    <property type="entry name" value="ComplexI-like_HydComp"/>
</dbReference>
<name>A0A1G1KV85_9BACT</name>
<dbReference type="AlphaFoldDB" id="A0A1G1KV85"/>
<evidence type="ECO:0000313" key="11">
    <source>
        <dbReference type="Proteomes" id="UP000178187"/>
    </source>
</evidence>
<keyword evidence="5" id="KW-0560">Oxidoreductase</keyword>
<sequence>MTIFGLLSIPLVFGFLSLISPARKLVQLFFVLGATVLGAGGWWVVLRFSSSGRIFALNENLMIDAFSALFVLIIVSVGFLSSVYGAGYLFNETEPAIPTAKLRRYAFFFHLFLFTMLLTVCSNNLGIMWIAIEGTTLASAFLVNVDDKKSSIEAAWKYLILCTVGIALALFGIILVYYSVASGAAGAGKEFLHWTFLMEKARQLDPEIMKLAFVFVLVGYGTKMGLAPFHSWLPDAHSQAPSPVSALLSGVLLSCAAFGLVRFHSLTQVVTNSQFSGNLLILFGMLSVAVATPFILRQTDYKRLFAYSSVEHMGLVAVGFGFGGKIGIYGALLHVVNHAFTKSLLFFTSGHLLYYYRTKEIQKISGMIKKVPFLGTIFFLGVLAIAGLPPFSIFVSEFIILVSGFIAERFVICAFLLFLLALIFAGLLKHASGMVFGSGEQPAVTKKSVLMNNVLCVGIILILVSGFYIPNFLSRLLEGASQIIQGKS</sequence>
<dbReference type="InterPro" id="IPR001750">
    <property type="entry name" value="ND/Mrp_TM"/>
</dbReference>
<gene>
    <name evidence="10" type="ORF">A3G33_01505</name>
</gene>
<evidence type="ECO:0000259" key="9">
    <source>
        <dbReference type="Pfam" id="PF00361"/>
    </source>
</evidence>
<evidence type="ECO:0000256" key="6">
    <source>
        <dbReference type="ARBA" id="ARBA00023136"/>
    </source>
</evidence>
<proteinExistence type="predicted"/>
<feature type="transmembrane region" description="Helical" evidence="8">
    <location>
        <begin position="102"/>
        <end position="120"/>
    </location>
</feature>
<dbReference type="InterPro" id="IPR003918">
    <property type="entry name" value="NADH_UbQ_OxRdtase"/>
</dbReference>
<feature type="transmembrane region" description="Helical" evidence="8">
    <location>
        <begin position="65"/>
        <end position="90"/>
    </location>
</feature>
<organism evidence="10 11">
    <name type="scientific">Candidatus Danuiimicrobium aquiferis</name>
    <dbReference type="NCBI Taxonomy" id="1801832"/>
    <lineage>
        <taxon>Bacteria</taxon>
        <taxon>Pseudomonadati</taxon>
        <taxon>Candidatus Omnitrophota</taxon>
        <taxon>Candidatus Danuiimicrobium</taxon>
    </lineage>
</organism>
<dbReference type="PANTHER" id="PTHR42682:SF5">
    <property type="entry name" value="HYDROGENASE-4 COMPONENT F"/>
    <property type="match status" value="1"/>
</dbReference>
<feature type="transmembrane region" description="Helical" evidence="8">
    <location>
        <begin position="158"/>
        <end position="180"/>
    </location>
</feature>
<dbReference type="Proteomes" id="UP000178187">
    <property type="component" value="Unassembled WGS sequence"/>
</dbReference>
<dbReference type="GO" id="GO:0005886">
    <property type="term" value="C:plasma membrane"/>
    <property type="evidence" value="ECO:0007669"/>
    <property type="project" value="UniProtKB-SubCell"/>
</dbReference>
<feature type="transmembrane region" description="Helical" evidence="8">
    <location>
        <begin position="315"/>
        <end position="333"/>
    </location>
</feature>
<accession>A0A1G1KV85</accession>
<keyword evidence="3 7" id="KW-0812">Transmembrane</keyword>
<comment type="subcellular location">
    <subcellularLocation>
        <location evidence="1">Cell membrane</location>
        <topology evidence="1">Multi-pass membrane protein</topology>
    </subcellularLocation>
    <subcellularLocation>
        <location evidence="7">Membrane</location>
        <topology evidence="7">Multi-pass membrane protein</topology>
    </subcellularLocation>
</comment>